<proteinExistence type="predicted"/>
<dbReference type="EMBL" id="CABPRJ010000561">
    <property type="protein sequence ID" value="VVC31017.1"/>
    <property type="molecule type" value="Genomic_DNA"/>
</dbReference>
<dbReference type="AlphaFoldDB" id="A0A5E4MMG0"/>
<gene>
    <name evidence="1" type="ORF">CINCED_3A010253</name>
</gene>
<protein>
    <submittedName>
        <fullName evidence="1">Uncharacterized protein</fullName>
    </submittedName>
</protein>
<evidence type="ECO:0000313" key="1">
    <source>
        <dbReference type="EMBL" id="VVC31017.1"/>
    </source>
</evidence>
<reference evidence="1 2" key="1">
    <citation type="submission" date="2019-08" db="EMBL/GenBank/DDBJ databases">
        <authorList>
            <person name="Alioto T."/>
            <person name="Alioto T."/>
            <person name="Gomez Garrido J."/>
        </authorList>
    </citation>
    <scope>NUCLEOTIDE SEQUENCE [LARGE SCALE GENOMIC DNA]</scope>
</reference>
<keyword evidence="2" id="KW-1185">Reference proteome</keyword>
<accession>A0A5E4MMG0</accession>
<sequence>RYAHRSVEQVFFGSTNRQSGESSIKLNEEYLNRVNAVKTKFFTEIGKTNWIGNKEPASFCSISCVGKSIIILLYYKK</sequence>
<feature type="non-terminal residue" evidence="1">
    <location>
        <position position="1"/>
    </location>
</feature>
<evidence type="ECO:0000313" key="2">
    <source>
        <dbReference type="Proteomes" id="UP000325440"/>
    </source>
</evidence>
<name>A0A5E4MMG0_9HEMI</name>
<organism evidence="1 2">
    <name type="scientific">Cinara cedri</name>
    <dbReference type="NCBI Taxonomy" id="506608"/>
    <lineage>
        <taxon>Eukaryota</taxon>
        <taxon>Metazoa</taxon>
        <taxon>Ecdysozoa</taxon>
        <taxon>Arthropoda</taxon>
        <taxon>Hexapoda</taxon>
        <taxon>Insecta</taxon>
        <taxon>Pterygota</taxon>
        <taxon>Neoptera</taxon>
        <taxon>Paraneoptera</taxon>
        <taxon>Hemiptera</taxon>
        <taxon>Sternorrhyncha</taxon>
        <taxon>Aphidomorpha</taxon>
        <taxon>Aphidoidea</taxon>
        <taxon>Aphididae</taxon>
        <taxon>Lachninae</taxon>
        <taxon>Cinara</taxon>
    </lineage>
</organism>
<dbReference type="Proteomes" id="UP000325440">
    <property type="component" value="Unassembled WGS sequence"/>
</dbReference>